<dbReference type="GO" id="GO:0000014">
    <property type="term" value="F:single-stranded DNA endodeoxyribonuclease activity"/>
    <property type="evidence" value="ECO:0007669"/>
    <property type="project" value="TreeGrafter"/>
</dbReference>
<dbReference type="GO" id="GO:0004521">
    <property type="term" value="F:RNA endonuclease activity"/>
    <property type="evidence" value="ECO:0007669"/>
    <property type="project" value="TreeGrafter"/>
</dbReference>
<comment type="caution">
    <text evidence="4">The sequence shown here is derived from an EMBL/GenBank/DDBJ whole genome shotgun (WGS) entry which is preliminary data.</text>
</comment>
<keyword evidence="2" id="KW-0732">Signal</keyword>
<dbReference type="InterPro" id="IPR044929">
    <property type="entry name" value="DNA/RNA_non-sp_Endonuclease_sf"/>
</dbReference>
<dbReference type="InterPro" id="IPR040255">
    <property type="entry name" value="Non-specific_endonuclease"/>
</dbReference>
<evidence type="ECO:0000313" key="5">
    <source>
        <dbReference type="Proteomes" id="UP000482155"/>
    </source>
</evidence>
<feature type="domain" description="DNA/RNA non-specific endonuclease/pyrophosphatase/phosphodiesterase" evidence="3">
    <location>
        <begin position="56"/>
        <end position="127"/>
    </location>
</feature>
<dbReference type="AlphaFoldDB" id="A0A6B3SZ38"/>
<proteinExistence type="predicted"/>
<dbReference type="SUPFAM" id="SSF54060">
    <property type="entry name" value="His-Me finger endonucleases"/>
    <property type="match status" value="1"/>
</dbReference>
<dbReference type="Pfam" id="PF01223">
    <property type="entry name" value="Endonuclease_NS"/>
    <property type="match status" value="1"/>
</dbReference>
<gene>
    <name evidence="4" type="ORF">G3574_21280</name>
</gene>
<protein>
    <recommendedName>
        <fullName evidence="3">DNA/RNA non-specific endonuclease/pyrophosphatase/phosphodiesterase domain-containing protein</fullName>
    </recommendedName>
</protein>
<dbReference type="EMBL" id="JAAIVB010000073">
    <property type="protein sequence ID" value="NEX63619.1"/>
    <property type="molecule type" value="Genomic_DNA"/>
</dbReference>
<dbReference type="RefSeq" id="WP_163967561.1">
    <property type="nucleotide sequence ID" value="NZ_JAAIVB010000073.1"/>
</dbReference>
<dbReference type="Gene3D" id="3.40.570.10">
    <property type="entry name" value="Extracellular Endonuclease, subunit A"/>
    <property type="match status" value="1"/>
</dbReference>
<feature type="active site" description="Proton acceptor" evidence="1">
    <location>
        <position position="124"/>
    </location>
</feature>
<name>A0A6B3SZ38_9BURK</name>
<dbReference type="GO" id="GO:0003676">
    <property type="term" value="F:nucleic acid binding"/>
    <property type="evidence" value="ECO:0007669"/>
    <property type="project" value="InterPro"/>
</dbReference>
<accession>A0A6B3SZ38</accession>
<reference evidence="4 5" key="1">
    <citation type="submission" date="2020-02" db="EMBL/GenBank/DDBJ databases">
        <authorList>
            <person name="Kim M.K."/>
        </authorList>
    </citation>
    <scope>NUCLEOTIDE SEQUENCE [LARGE SCALE GENOMIC DNA]</scope>
    <source>
        <strain evidence="4 5">17J57-3</strain>
    </source>
</reference>
<sequence>MRKISHFITTVLFTVAVAGPAVAKEMRTSADFEVCPQFFVASAAPRVPASVLSESRSLCYDAFAVLHSGRSKTPVFVAQRLNRSLLQAAVGEKRTNKFFADARLPYSERAQLDDYKGSGFDRGHMAPITVKQLASVQ</sequence>
<dbReference type="GO" id="GO:0046872">
    <property type="term" value="F:metal ion binding"/>
    <property type="evidence" value="ECO:0007669"/>
    <property type="project" value="InterPro"/>
</dbReference>
<evidence type="ECO:0000256" key="2">
    <source>
        <dbReference type="SAM" id="SignalP"/>
    </source>
</evidence>
<evidence type="ECO:0000256" key="1">
    <source>
        <dbReference type="PIRSR" id="PIRSR640255-1"/>
    </source>
</evidence>
<dbReference type="Proteomes" id="UP000482155">
    <property type="component" value="Unassembled WGS sequence"/>
</dbReference>
<dbReference type="PANTHER" id="PTHR13966:SF5">
    <property type="entry name" value="ENDONUCLEASE G, MITOCHONDRIAL"/>
    <property type="match status" value="1"/>
</dbReference>
<dbReference type="InterPro" id="IPR001604">
    <property type="entry name" value="Endo_G_ENPP1-like_dom"/>
</dbReference>
<dbReference type="PANTHER" id="PTHR13966">
    <property type="entry name" value="ENDONUCLEASE RELATED"/>
    <property type="match status" value="1"/>
</dbReference>
<feature type="signal peptide" evidence="2">
    <location>
        <begin position="1"/>
        <end position="23"/>
    </location>
</feature>
<evidence type="ECO:0000313" key="4">
    <source>
        <dbReference type="EMBL" id="NEX63619.1"/>
    </source>
</evidence>
<feature type="chain" id="PRO_5025670589" description="DNA/RNA non-specific endonuclease/pyrophosphatase/phosphodiesterase domain-containing protein" evidence="2">
    <location>
        <begin position="24"/>
        <end position="137"/>
    </location>
</feature>
<organism evidence="4 5">
    <name type="scientific">Noviherbaspirillum galbum</name>
    <dbReference type="NCBI Taxonomy" id="2709383"/>
    <lineage>
        <taxon>Bacteria</taxon>
        <taxon>Pseudomonadati</taxon>
        <taxon>Pseudomonadota</taxon>
        <taxon>Betaproteobacteria</taxon>
        <taxon>Burkholderiales</taxon>
        <taxon>Oxalobacteraceae</taxon>
        <taxon>Noviherbaspirillum</taxon>
    </lineage>
</organism>
<evidence type="ECO:0000259" key="3">
    <source>
        <dbReference type="Pfam" id="PF01223"/>
    </source>
</evidence>
<dbReference type="InterPro" id="IPR044925">
    <property type="entry name" value="His-Me_finger_sf"/>
</dbReference>
<keyword evidence="5" id="KW-1185">Reference proteome</keyword>